<reference evidence="2 3" key="1">
    <citation type="submission" date="2007-03" db="EMBL/GenBank/DDBJ databases">
        <authorList>
            <person name="Heidelberg J."/>
        </authorList>
    </citation>
    <scope>NUCLEOTIDE SEQUENCE [LARGE SCALE GENOMIC DNA]</scope>
    <source>
        <strain evidence="3">ATCC 39541 / Classical Ogawa 395 / O395</strain>
    </source>
</reference>
<dbReference type="EMBL" id="CP000627">
    <property type="protein sequence ID" value="ABQ20105.1"/>
    <property type="molecule type" value="Genomic_DNA"/>
</dbReference>
<dbReference type="KEGG" id="vcr:VC395_0155"/>
<protein>
    <recommendedName>
        <fullName evidence="4">Holin</fullName>
    </recommendedName>
</protein>
<dbReference type="KEGG" id="vco:VC0395_A2494"/>
<evidence type="ECO:0000256" key="1">
    <source>
        <dbReference type="SAM" id="Phobius"/>
    </source>
</evidence>
<keyword evidence="1" id="KW-0812">Transmembrane</keyword>
<evidence type="ECO:0008006" key="4">
    <source>
        <dbReference type="Google" id="ProtNLM"/>
    </source>
</evidence>
<evidence type="ECO:0000313" key="2">
    <source>
        <dbReference type="EMBL" id="ABQ20105.1"/>
    </source>
</evidence>
<dbReference type="OrthoDB" id="5828194at2"/>
<name>A0A0H3AI39_VIBC3</name>
<evidence type="ECO:0000313" key="3">
    <source>
        <dbReference type="Proteomes" id="UP000000249"/>
    </source>
</evidence>
<dbReference type="AlphaFoldDB" id="A0A0H3AI39"/>
<proteinExistence type="predicted"/>
<feature type="transmembrane region" description="Helical" evidence="1">
    <location>
        <begin position="12"/>
        <end position="29"/>
    </location>
</feature>
<dbReference type="Proteomes" id="UP000000249">
    <property type="component" value="Chromosome 1"/>
</dbReference>
<organism evidence="2 3">
    <name type="scientific">Vibrio cholerae serotype O1 (strain ATCC 39541 / Classical Ogawa 395 / O395)</name>
    <dbReference type="NCBI Taxonomy" id="345073"/>
    <lineage>
        <taxon>Bacteria</taxon>
        <taxon>Pseudomonadati</taxon>
        <taxon>Pseudomonadota</taxon>
        <taxon>Gammaproteobacteria</taxon>
        <taxon>Vibrionales</taxon>
        <taxon>Vibrionaceae</taxon>
        <taxon>Vibrio</taxon>
    </lineage>
</organism>
<accession>A0A0H3AI39</accession>
<feature type="transmembrane region" description="Helical" evidence="1">
    <location>
        <begin position="35"/>
        <end position="52"/>
    </location>
</feature>
<dbReference type="eggNOG" id="ENOG5031Y1C">
    <property type="taxonomic scope" value="Bacteria"/>
</dbReference>
<gene>
    <name evidence="2" type="ordered locus">VC0395_A2494</name>
</gene>
<keyword evidence="1" id="KW-1133">Transmembrane helix</keyword>
<dbReference type="PATRIC" id="fig|345073.21.peg.146"/>
<sequence>MSEGMMLTTLDRLTIYAVLCFISLCALGLGETTQAQLMPVLGTAASIFGIWLEMRSEQDTTQQPHR</sequence>
<keyword evidence="1" id="KW-0472">Membrane</keyword>